<dbReference type="AlphaFoldDB" id="A0A914HMJ4"/>
<sequence>MLLKIVILLCLFAVHKRGAVHAHRHKQPIDNEQMFVKKMGMEIAVKWDGITKFSGRKTLSKKDFEKLVNDLQLDYDECEGCLTDLFEEAAQLNLAEANLLF</sequence>
<evidence type="ECO:0000313" key="2">
    <source>
        <dbReference type="Proteomes" id="UP000887572"/>
    </source>
</evidence>
<dbReference type="Proteomes" id="UP000887572">
    <property type="component" value="Unplaced"/>
</dbReference>
<reference evidence="3" key="1">
    <citation type="submission" date="2022-11" db="UniProtKB">
        <authorList>
            <consortium name="WormBaseParasite"/>
        </authorList>
    </citation>
    <scope>IDENTIFICATION</scope>
</reference>
<accession>A0A914HMJ4</accession>
<organism evidence="2 3">
    <name type="scientific">Globodera rostochiensis</name>
    <name type="common">Golden nematode worm</name>
    <name type="synonym">Heterodera rostochiensis</name>
    <dbReference type="NCBI Taxonomy" id="31243"/>
    <lineage>
        <taxon>Eukaryota</taxon>
        <taxon>Metazoa</taxon>
        <taxon>Ecdysozoa</taxon>
        <taxon>Nematoda</taxon>
        <taxon>Chromadorea</taxon>
        <taxon>Rhabditida</taxon>
        <taxon>Tylenchina</taxon>
        <taxon>Tylenchomorpha</taxon>
        <taxon>Tylenchoidea</taxon>
        <taxon>Heteroderidae</taxon>
        <taxon>Heteroderinae</taxon>
        <taxon>Globodera</taxon>
    </lineage>
</organism>
<name>A0A914HMJ4_GLORO</name>
<dbReference type="WBParaSite" id="Gr19_v10_g2681.t1">
    <property type="protein sequence ID" value="Gr19_v10_g2681.t1"/>
    <property type="gene ID" value="Gr19_v10_g2681"/>
</dbReference>
<protein>
    <submittedName>
        <fullName evidence="3">Uncharacterized protein</fullName>
    </submittedName>
</protein>
<evidence type="ECO:0000313" key="3">
    <source>
        <dbReference type="WBParaSite" id="Gr19_v10_g2681.t1"/>
    </source>
</evidence>
<feature type="signal peptide" evidence="1">
    <location>
        <begin position="1"/>
        <end position="22"/>
    </location>
</feature>
<keyword evidence="2" id="KW-1185">Reference proteome</keyword>
<evidence type="ECO:0000256" key="1">
    <source>
        <dbReference type="SAM" id="SignalP"/>
    </source>
</evidence>
<feature type="chain" id="PRO_5037009813" evidence="1">
    <location>
        <begin position="23"/>
        <end position="101"/>
    </location>
</feature>
<keyword evidence="1" id="KW-0732">Signal</keyword>
<proteinExistence type="predicted"/>